<dbReference type="GO" id="GO:0006574">
    <property type="term" value="P:L-valine catabolic process"/>
    <property type="evidence" value="ECO:0007669"/>
    <property type="project" value="TreeGrafter"/>
</dbReference>
<sequence length="353" mass="39798">MRHIASNNCLISKIKDGLATAHFNRPEKLNAVHLEMCEDILESTKLWNEHAIVTILQGNGRAFSVGGDLKHVFNISQRKNDESNVSKVGHLGDEAKKAVYAMSSTKSILLTIMNGYTMGIGAGFGIHSHFRIATENTIFAMPECKVGIVPDGGCGLYFSKMPQNFGLYLGMSGEQIDGIKMAHLGIADFLIESSCLPEIEEEFEHAHFLRDKESIEEFLLQRYCKKNKTEFNVPKQFGNVLSLQSLPSIMSAMDAQFPQQAALIRKNSSFTVYAFYESFMKNKNSKLSLKDNLKMEQSILDKVVMRPDLVEGLKSLFVDRSYIPKFNPRTIEEVNLEEIQKCFEPCSRKLFDD</sequence>
<dbReference type="PANTHER" id="PTHR43176">
    <property type="entry name" value="3-HYDROXYISOBUTYRYL-COA HYDROLASE-RELATED"/>
    <property type="match status" value="1"/>
</dbReference>
<evidence type="ECO:0000313" key="4">
    <source>
        <dbReference type="Proteomes" id="UP000688137"/>
    </source>
</evidence>
<dbReference type="OMA" id="ACLTREY"/>
<dbReference type="InterPro" id="IPR045004">
    <property type="entry name" value="ECH_dom"/>
</dbReference>
<protein>
    <recommendedName>
        <fullName evidence="2">Enoyl-CoA hydratase/isomerase domain-containing protein</fullName>
    </recommendedName>
</protein>
<proteinExistence type="predicted"/>
<evidence type="ECO:0000256" key="1">
    <source>
        <dbReference type="ARBA" id="ARBA00022801"/>
    </source>
</evidence>
<dbReference type="Pfam" id="PF16113">
    <property type="entry name" value="ECH_2"/>
    <property type="match status" value="1"/>
</dbReference>
<accession>A0A8S1K906</accession>
<keyword evidence="1" id="KW-0378">Hydrolase</keyword>
<dbReference type="CDD" id="cd06558">
    <property type="entry name" value="crotonase-like"/>
    <property type="match status" value="1"/>
</dbReference>
<dbReference type="PANTHER" id="PTHR43176:SF3">
    <property type="entry name" value="3-HYDROXYISOBUTYRYL-COA HYDROLASE, MITOCHONDRIAL"/>
    <property type="match status" value="1"/>
</dbReference>
<feature type="domain" description="Enoyl-CoA hydratase/isomerase" evidence="2">
    <location>
        <begin position="20"/>
        <end position="343"/>
    </location>
</feature>
<evidence type="ECO:0000259" key="2">
    <source>
        <dbReference type="Pfam" id="PF16113"/>
    </source>
</evidence>
<name>A0A8S1K906_PARPR</name>
<comment type="caution">
    <text evidence="3">The sequence shown here is derived from an EMBL/GenBank/DDBJ whole genome shotgun (WGS) entry which is preliminary data.</text>
</comment>
<organism evidence="3 4">
    <name type="scientific">Paramecium primaurelia</name>
    <dbReference type="NCBI Taxonomy" id="5886"/>
    <lineage>
        <taxon>Eukaryota</taxon>
        <taxon>Sar</taxon>
        <taxon>Alveolata</taxon>
        <taxon>Ciliophora</taxon>
        <taxon>Intramacronucleata</taxon>
        <taxon>Oligohymenophorea</taxon>
        <taxon>Peniculida</taxon>
        <taxon>Parameciidae</taxon>
        <taxon>Paramecium</taxon>
    </lineage>
</organism>
<dbReference type="AlphaFoldDB" id="A0A8S1K906"/>
<reference evidence="3" key="1">
    <citation type="submission" date="2021-01" db="EMBL/GenBank/DDBJ databases">
        <authorList>
            <consortium name="Genoscope - CEA"/>
            <person name="William W."/>
        </authorList>
    </citation>
    <scope>NUCLEOTIDE SEQUENCE</scope>
</reference>
<keyword evidence="4" id="KW-1185">Reference proteome</keyword>
<dbReference type="InterPro" id="IPR032259">
    <property type="entry name" value="HIBYL-CoA-H"/>
</dbReference>
<evidence type="ECO:0000313" key="3">
    <source>
        <dbReference type="EMBL" id="CAD8051033.1"/>
    </source>
</evidence>
<dbReference type="GO" id="GO:0003860">
    <property type="term" value="F:3-hydroxyisobutyryl-CoA hydrolase activity"/>
    <property type="evidence" value="ECO:0007669"/>
    <property type="project" value="InterPro"/>
</dbReference>
<dbReference type="Proteomes" id="UP000688137">
    <property type="component" value="Unassembled WGS sequence"/>
</dbReference>
<dbReference type="EMBL" id="CAJJDM010000012">
    <property type="protein sequence ID" value="CAD8051033.1"/>
    <property type="molecule type" value="Genomic_DNA"/>
</dbReference>
<gene>
    <name evidence="3" type="ORF">PPRIM_AZ9-3.1.T0170357</name>
</gene>